<protein>
    <submittedName>
        <fullName evidence="1">Uncharacterized protein</fullName>
    </submittedName>
</protein>
<dbReference type="AlphaFoldDB" id="B1Y2M6"/>
<dbReference type="Proteomes" id="UP000001693">
    <property type="component" value="Chromosome"/>
</dbReference>
<proteinExistence type="predicted"/>
<keyword evidence="2" id="KW-1185">Reference proteome</keyword>
<name>B1Y2M6_LEPCP</name>
<organism evidence="1 2">
    <name type="scientific">Leptothrix cholodnii (strain ATCC 51168 / LMG 8142 / SP-6)</name>
    <name type="common">Leptothrix discophora (strain SP-6)</name>
    <dbReference type="NCBI Taxonomy" id="395495"/>
    <lineage>
        <taxon>Bacteria</taxon>
        <taxon>Pseudomonadati</taxon>
        <taxon>Pseudomonadota</taxon>
        <taxon>Betaproteobacteria</taxon>
        <taxon>Burkholderiales</taxon>
        <taxon>Sphaerotilaceae</taxon>
        <taxon>Leptothrix</taxon>
    </lineage>
</organism>
<sequence length="350" mass="39138">MSRIEWWPHTTDTRIASYRLRCAQIVEALRDQGHDVGLHRPGGPVPDTLVLSKRYDARTLEQATQYRSRSGTRLILDLCDNHFFFSADPDGTLQQRADRLRNACQRVDQVIVCSRSLAQVVRQEAPKADIAVVADAAEPPDDLSWLARLREPRAEIRLHRLRRWLAQARVDPARRLIWFGNHGSAGVDGGMADLLTVRSSLERAAAEAPLSLTVVSNSETAYRSLLHGWRLPTAYLPWSQSTFSTALRLHSAAIIPIQSNPFTQCKTANRVLTAGLHGLNVIADAIPSYEDFRGCTVLDDWPHGLGDYLHDRSRRESDLSAAQALTRNAYELAQIAADWAKALGLQDARR</sequence>
<accession>B1Y2M6</accession>
<dbReference type="HOGENOM" id="CLU_791787_0_0_4"/>
<gene>
    <name evidence="1" type="ordered locus">Lcho_0970</name>
</gene>
<reference evidence="1 2" key="1">
    <citation type="submission" date="2008-03" db="EMBL/GenBank/DDBJ databases">
        <title>Complete sequence of Leptothrix cholodnii SP-6.</title>
        <authorList>
            <consortium name="US DOE Joint Genome Institute"/>
            <person name="Copeland A."/>
            <person name="Lucas S."/>
            <person name="Lapidus A."/>
            <person name="Glavina del Rio T."/>
            <person name="Dalin E."/>
            <person name="Tice H."/>
            <person name="Bruce D."/>
            <person name="Goodwin L."/>
            <person name="Pitluck S."/>
            <person name="Chertkov O."/>
            <person name="Brettin T."/>
            <person name="Detter J.C."/>
            <person name="Han C."/>
            <person name="Kuske C.R."/>
            <person name="Schmutz J."/>
            <person name="Larimer F."/>
            <person name="Land M."/>
            <person name="Hauser L."/>
            <person name="Kyrpides N."/>
            <person name="Lykidis A."/>
            <person name="Emerson D."/>
            <person name="Richardson P."/>
        </authorList>
    </citation>
    <scope>NUCLEOTIDE SEQUENCE [LARGE SCALE GENOMIC DNA]</scope>
    <source>
        <strain evidence="2">ATCC 51168 / LMG 8142 / SP-6</strain>
    </source>
</reference>
<dbReference type="STRING" id="395495.Lcho_0970"/>
<dbReference type="eggNOG" id="COG0438">
    <property type="taxonomic scope" value="Bacteria"/>
</dbReference>
<evidence type="ECO:0000313" key="1">
    <source>
        <dbReference type="EMBL" id="ACB33242.1"/>
    </source>
</evidence>
<dbReference type="KEGG" id="lch:Lcho_0970"/>
<dbReference type="EMBL" id="CP001013">
    <property type="protein sequence ID" value="ACB33242.1"/>
    <property type="molecule type" value="Genomic_DNA"/>
</dbReference>
<dbReference type="OrthoDB" id="9154378at2"/>
<dbReference type="RefSeq" id="WP_012346004.1">
    <property type="nucleotide sequence ID" value="NC_010524.1"/>
</dbReference>
<evidence type="ECO:0000313" key="2">
    <source>
        <dbReference type="Proteomes" id="UP000001693"/>
    </source>
</evidence>